<name>A0ABS6H4J3_9PROT</name>
<evidence type="ECO:0000256" key="3">
    <source>
        <dbReference type="ARBA" id="ARBA00022840"/>
    </source>
</evidence>
<keyword evidence="3 7" id="KW-0067">ATP-binding</keyword>
<dbReference type="PROSITE" id="PS50893">
    <property type="entry name" value="ABC_TRANSPORTER_2"/>
    <property type="match status" value="1"/>
</dbReference>
<evidence type="ECO:0000256" key="5">
    <source>
        <dbReference type="ARBA" id="ARBA00023136"/>
    </source>
</evidence>
<dbReference type="Proteomes" id="UP000689967">
    <property type="component" value="Unassembled WGS sequence"/>
</dbReference>
<protein>
    <submittedName>
        <fullName evidence="7">Heme ABC exporter ATP-binding protein CcmA</fullName>
    </submittedName>
</protein>
<dbReference type="PANTHER" id="PTHR43499:SF1">
    <property type="entry name" value="ABC TRANSPORTER I FAMILY MEMBER 1"/>
    <property type="match status" value="1"/>
</dbReference>
<dbReference type="NCBIfam" id="TIGR01189">
    <property type="entry name" value="ccmA"/>
    <property type="match status" value="1"/>
</dbReference>
<dbReference type="InterPro" id="IPR017871">
    <property type="entry name" value="ABC_transporter-like_CS"/>
</dbReference>
<evidence type="ECO:0000313" key="8">
    <source>
        <dbReference type="Proteomes" id="UP000689967"/>
    </source>
</evidence>
<keyword evidence="1" id="KW-0813">Transport</keyword>
<keyword evidence="2" id="KW-0547">Nucleotide-binding</keyword>
<dbReference type="InterPro" id="IPR003439">
    <property type="entry name" value="ABC_transporter-like_ATP-bd"/>
</dbReference>
<proteinExistence type="predicted"/>
<evidence type="ECO:0000256" key="4">
    <source>
        <dbReference type="ARBA" id="ARBA00022967"/>
    </source>
</evidence>
<dbReference type="GO" id="GO:0005524">
    <property type="term" value="F:ATP binding"/>
    <property type="evidence" value="ECO:0007669"/>
    <property type="project" value="UniProtKB-KW"/>
</dbReference>
<evidence type="ECO:0000256" key="2">
    <source>
        <dbReference type="ARBA" id="ARBA00022741"/>
    </source>
</evidence>
<keyword evidence="5" id="KW-0472">Membrane</keyword>
<evidence type="ECO:0000313" key="7">
    <source>
        <dbReference type="EMBL" id="MBU8543605.1"/>
    </source>
</evidence>
<sequence length="235" mass="24443">MRALVRALCPTHAGLDPANLCRSCFRAPGRRPGYGEGGGVLEARDLACWRGDRAIFAGLSFTLEPGGALLLLGANGAGKSSLLRLLAGLIPPAEGLLLWQGQDALADRVAHAARLRYLSHQDALKPSLTAAENLSFYARLWGGEVAAALASVGLSELAELPARMLSSGQKRRLALARLALAPVPLWLLDEPTVGLDAASVERLGALLAAHRAAGGAVLAATHLPLPLPGARELVL</sequence>
<keyword evidence="4" id="KW-1278">Translocase</keyword>
<evidence type="ECO:0000256" key="1">
    <source>
        <dbReference type="ARBA" id="ARBA00022448"/>
    </source>
</evidence>
<dbReference type="PROSITE" id="PS00211">
    <property type="entry name" value="ABC_TRANSPORTER_1"/>
    <property type="match status" value="1"/>
</dbReference>
<comment type="caution">
    <text evidence="7">The sequence shown here is derived from an EMBL/GenBank/DDBJ whole genome shotgun (WGS) entry which is preliminary data.</text>
</comment>
<dbReference type="InterPro" id="IPR005895">
    <property type="entry name" value="ABC_transptr_haem_export_CcmA"/>
</dbReference>
<organism evidence="7 8">
    <name type="scientific">Falsiroseomonas oleicola</name>
    <dbReference type="NCBI Taxonomy" id="2801474"/>
    <lineage>
        <taxon>Bacteria</taxon>
        <taxon>Pseudomonadati</taxon>
        <taxon>Pseudomonadota</taxon>
        <taxon>Alphaproteobacteria</taxon>
        <taxon>Acetobacterales</taxon>
        <taxon>Roseomonadaceae</taxon>
        <taxon>Falsiroseomonas</taxon>
    </lineage>
</organism>
<gene>
    <name evidence="7" type="primary">ccmA</name>
    <name evidence="7" type="ORF">JJQ90_07805</name>
</gene>
<dbReference type="Pfam" id="PF00005">
    <property type="entry name" value="ABC_tran"/>
    <property type="match status" value="1"/>
</dbReference>
<dbReference type="NCBIfam" id="NF010061">
    <property type="entry name" value="PRK13538.1"/>
    <property type="match status" value="1"/>
</dbReference>
<dbReference type="InterPro" id="IPR003593">
    <property type="entry name" value="AAA+_ATPase"/>
</dbReference>
<reference evidence="7 8" key="1">
    <citation type="submission" date="2021-01" db="EMBL/GenBank/DDBJ databases">
        <title>Roseomonas sp. nov, a bacterium isolated from an oil production mixture in Yumen Oilfield.</title>
        <authorList>
            <person name="Wu D."/>
        </authorList>
    </citation>
    <scope>NUCLEOTIDE SEQUENCE [LARGE SCALE GENOMIC DNA]</scope>
    <source>
        <strain evidence="7 8">ROY-5-3</strain>
    </source>
</reference>
<keyword evidence="8" id="KW-1185">Reference proteome</keyword>
<accession>A0ABS6H4J3</accession>
<dbReference type="EMBL" id="JAERQM010000002">
    <property type="protein sequence ID" value="MBU8543605.1"/>
    <property type="molecule type" value="Genomic_DNA"/>
</dbReference>
<dbReference type="SMART" id="SM00382">
    <property type="entry name" value="AAA"/>
    <property type="match status" value="1"/>
</dbReference>
<evidence type="ECO:0000259" key="6">
    <source>
        <dbReference type="PROSITE" id="PS50893"/>
    </source>
</evidence>
<dbReference type="PANTHER" id="PTHR43499">
    <property type="entry name" value="ABC TRANSPORTER I FAMILY MEMBER 1"/>
    <property type="match status" value="1"/>
</dbReference>
<feature type="domain" description="ABC transporter" evidence="6">
    <location>
        <begin position="41"/>
        <end position="233"/>
    </location>
</feature>